<comment type="caution">
    <text evidence="1">The sequence shown here is derived from an EMBL/GenBank/DDBJ whole genome shotgun (WGS) entry which is preliminary data.</text>
</comment>
<organism evidence="1 2">
    <name type="scientific">Microscilla marina ATCC 23134</name>
    <dbReference type="NCBI Taxonomy" id="313606"/>
    <lineage>
        <taxon>Bacteria</taxon>
        <taxon>Pseudomonadati</taxon>
        <taxon>Bacteroidota</taxon>
        <taxon>Cytophagia</taxon>
        <taxon>Cytophagales</taxon>
        <taxon>Microscillaceae</taxon>
        <taxon>Microscilla</taxon>
    </lineage>
</organism>
<proteinExistence type="predicted"/>
<dbReference type="AlphaFoldDB" id="A1ZWF7"/>
<evidence type="ECO:0000313" key="2">
    <source>
        <dbReference type="Proteomes" id="UP000004095"/>
    </source>
</evidence>
<evidence type="ECO:0000313" key="1">
    <source>
        <dbReference type="EMBL" id="EAY25297.1"/>
    </source>
</evidence>
<reference evidence="1 2" key="1">
    <citation type="submission" date="2007-01" db="EMBL/GenBank/DDBJ databases">
        <authorList>
            <person name="Haygood M."/>
            <person name="Podell S."/>
            <person name="Anderson C."/>
            <person name="Hopkinson B."/>
            <person name="Roe K."/>
            <person name="Barbeau K."/>
            <person name="Gaasterland T."/>
            <person name="Ferriera S."/>
            <person name="Johnson J."/>
            <person name="Kravitz S."/>
            <person name="Beeson K."/>
            <person name="Sutton G."/>
            <person name="Rogers Y.-H."/>
            <person name="Friedman R."/>
            <person name="Frazier M."/>
            <person name="Venter J.C."/>
        </authorList>
    </citation>
    <scope>NUCLEOTIDE SEQUENCE [LARGE SCALE GENOMIC DNA]</scope>
    <source>
        <strain evidence="1 2">ATCC 23134</strain>
    </source>
</reference>
<dbReference type="Proteomes" id="UP000004095">
    <property type="component" value="Unassembled WGS sequence"/>
</dbReference>
<name>A1ZWF7_MICM2</name>
<protein>
    <submittedName>
        <fullName evidence="1">Uncharacterized protein</fullName>
    </submittedName>
</protein>
<accession>A1ZWF7</accession>
<sequence length="37" mass="4184">MFVIVSHKVLEVPRLKLATSLGLIADHFFKQNQTKSS</sequence>
<dbReference type="EMBL" id="AAWS01000051">
    <property type="protein sequence ID" value="EAY25297.1"/>
    <property type="molecule type" value="Genomic_DNA"/>
</dbReference>
<keyword evidence="2" id="KW-1185">Reference proteome</keyword>
<gene>
    <name evidence="1" type="ORF">M23134_02767</name>
</gene>